<dbReference type="HOGENOM" id="CLU_990407_0_0_1"/>
<dbReference type="PANTHER" id="PTHR42085:SF1">
    <property type="entry name" value="F-BOX DOMAIN-CONTAINING PROTEIN"/>
    <property type="match status" value="1"/>
</dbReference>
<dbReference type="InterPro" id="IPR045518">
    <property type="entry name" value="2EXR"/>
</dbReference>
<dbReference type="AlphaFoldDB" id="A0A074YP66"/>
<feature type="domain" description="2EXR" evidence="1">
    <location>
        <begin position="36"/>
        <end position="111"/>
    </location>
</feature>
<keyword evidence="3" id="KW-1185">Reference proteome</keyword>
<dbReference type="STRING" id="1043005.A0A074YP66"/>
<dbReference type="RefSeq" id="XP_013344377.1">
    <property type="nucleotide sequence ID" value="XM_013488923.1"/>
</dbReference>
<evidence type="ECO:0000313" key="3">
    <source>
        <dbReference type="Proteomes" id="UP000030641"/>
    </source>
</evidence>
<accession>A0A074YP66</accession>
<dbReference type="InParanoid" id="A0A074YP66"/>
<dbReference type="EMBL" id="KL584758">
    <property type="protein sequence ID" value="KEQ95872.1"/>
    <property type="molecule type" value="Genomic_DNA"/>
</dbReference>
<protein>
    <recommendedName>
        <fullName evidence="1">2EXR domain-containing protein</fullName>
    </recommendedName>
</protein>
<proteinExistence type="predicted"/>
<dbReference type="GeneID" id="25370684"/>
<sequence length="281" mass="31341">MSYTKCCSPIVSPFALAFNFGPVAEPVADPDIVPFRFRDLPKELRFMIYEYSLSFDPVDNYCGRYVDLLCTTSNTREPAPKVKLACPSILLVSREVTEEALLILYQTPLHLSHGISRAKFKDLIAPALLRKLRYVNLSDTGIRHLNPPPHDTFTGLCFVAAQLAALLRPGHSLKSLSITYTSPYIALHLKDCLMDKDRACGIKSWTHNMVRGLKELHNVPKVSLNLGLPQEMKQGILQSMTGPAQGFFALPLSIRQKVYSYAADPNESVFAMKQATKDLAL</sequence>
<name>A0A074YP66_AURSE</name>
<dbReference type="InterPro" id="IPR038883">
    <property type="entry name" value="AN11006-like"/>
</dbReference>
<dbReference type="PANTHER" id="PTHR42085">
    <property type="entry name" value="F-BOX DOMAIN-CONTAINING PROTEIN"/>
    <property type="match status" value="1"/>
</dbReference>
<organism evidence="2 3">
    <name type="scientific">Aureobasidium subglaciale (strain EXF-2481)</name>
    <name type="common">Aureobasidium pullulans var. subglaciale</name>
    <dbReference type="NCBI Taxonomy" id="1043005"/>
    <lineage>
        <taxon>Eukaryota</taxon>
        <taxon>Fungi</taxon>
        <taxon>Dikarya</taxon>
        <taxon>Ascomycota</taxon>
        <taxon>Pezizomycotina</taxon>
        <taxon>Dothideomycetes</taxon>
        <taxon>Dothideomycetidae</taxon>
        <taxon>Dothideales</taxon>
        <taxon>Saccotheciaceae</taxon>
        <taxon>Aureobasidium</taxon>
    </lineage>
</organism>
<dbReference type="Pfam" id="PF20150">
    <property type="entry name" value="2EXR"/>
    <property type="match status" value="1"/>
</dbReference>
<gene>
    <name evidence="2" type="ORF">AUEXF2481DRAFT_694162</name>
</gene>
<evidence type="ECO:0000313" key="2">
    <source>
        <dbReference type="EMBL" id="KEQ95872.1"/>
    </source>
</evidence>
<dbReference type="OrthoDB" id="3510794at2759"/>
<reference evidence="2 3" key="1">
    <citation type="journal article" date="2014" name="BMC Genomics">
        <title>Genome sequencing of four Aureobasidium pullulans varieties: biotechnological potential, stress tolerance, and description of new species.</title>
        <authorList>
            <person name="Gostin Ar C."/>
            <person name="Ohm R.A."/>
            <person name="Kogej T."/>
            <person name="Sonjak S."/>
            <person name="Turk M."/>
            <person name="Zajc J."/>
            <person name="Zalar P."/>
            <person name="Grube M."/>
            <person name="Sun H."/>
            <person name="Han J."/>
            <person name="Sharma A."/>
            <person name="Chiniquy J."/>
            <person name="Ngan C.Y."/>
            <person name="Lipzen A."/>
            <person name="Barry K."/>
            <person name="Grigoriev I.V."/>
            <person name="Gunde-Cimerman N."/>
        </authorList>
    </citation>
    <scope>NUCLEOTIDE SEQUENCE [LARGE SCALE GENOMIC DNA]</scope>
    <source>
        <strain evidence="2 3">EXF-2481</strain>
    </source>
</reference>
<dbReference type="Proteomes" id="UP000030641">
    <property type="component" value="Unassembled WGS sequence"/>
</dbReference>
<evidence type="ECO:0000259" key="1">
    <source>
        <dbReference type="Pfam" id="PF20150"/>
    </source>
</evidence>